<sequence length="261" mass="27553">MTAGTVVITGGILATVILLCIIAVLCYCRLQYYCCKKDESEEDEEEPDSAVPPPRPPLPCSRNLVLTNGPALYPAASTSFSQKTPQARALCRSCSPHGRGGGGRGGVDNRAEQQGASGRPRPLDCGDPHLLERSWGPHASPPHDLSDLQHPSPSQPPRAVLNTMRGPCSGPSLGSGWPSLPGKPPALLPPVPKGDNPCGLLGPVAVSLPVLLPSTEARASSFQHLPHRPTLPLEALCSLLPLLLALPHPFIQERDSCWGPD</sequence>
<feature type="region of interest" description="Disordered" evidence="6">
    <location>
        <begin position="91"/>
        <end position="187"/>
    </location>
</feature>
<reference evidence="8" key="1">
    <citation type="submission" date="2019-03" db="UniProtKB">
        <authorList>
            <consortium name="Ensembl"/>
        </authorList>
    </citation>
    <scope>IDENTIFICATION</scope>
</reference>
<dbReference type="AlphaFoldDB" id="A0A452VEU1"/>
<feature type="transmembrane region" description="Helical" evidence="7">
    <location>
        <begin position="6"/>
        <end position="28"/>
    </location>
</feature>
<evidence type="ECO:0008006" key="9">
    <source>
        <dbReference type="Google" id="ProtNLM"/>
    </source>
</evidence>
<comment type="subcellular location">
    <subcellularLocation>
        <location evidence="1">Membrane</location>
        <topology evidence="1">Single-pass membrane protein</topology>
    </subcellularLocation>
</comment>
<protein>
    <recommendedName>
        <fullName evidence="9">Protein FAM163B</fullName>
    </recommendedName>
</protein>
<dbReference type="Pfam" id="PF15069">
    <property type="entry name" value="FAM163"/>
    <property type="match status" value="1"/>
</dbReference>
<organism evidence="8">
    <name type="scientific">Ursus maritimus</name>
    <name type="common">Polar bear</name>
    <name type="synonym">Thalarctos maritimus</name>
    <dbReference type="NCBI Taxonomy" id="29073"/>
    <lineage>
        <taxon>Eukaryota</taxon>
        <taxon>Metazoa</taxon>
        <taxon>Chordata</taxon>
        <taxon>Craniata</taxon>
        <taxon>Vertebrata</taxon>
        <taxon>Euteleostomi</taxon>
        <taxon>Mammalia</taxon>
        <taxon>Eutheria</taxon>
        <taxon>Laurasiatheria</taxon>
        <taxon>Carnivora</taxon>
        <taxon>Caniformia</taxon>
        <taxon>Ursidae</taxon>
        <taxon>Ursus</taxon>
    </lineage>
</organism>
<keyword evidence="5 7" id="KW-0472">Membrane</keyword>
<evidence type="ECO:0000313" key="8">
    <source>
        <dbReference type="Ensembl" id="ENSUMAP00000032183"/>
    </source>
</evidence>
<feature type="compositionally biased region" description="Basic and acidic residues" evidence="6">
    <location>
        <begin position="121"/>
        <end position="132"/>
    </location>
</feature>
<dbReference type="PANTHER" id="PTHR31396:SF2">
    <property type="entry name" value="PROTEIN FAM163B"/>
    <property type="match status" value="1"/>
</dbReference>
<feature type="compositionally biased region" description="Low complexity" evidence="6">
    <location>
        <begin position="166"/>
        <end position="180"/>
    </location>
</feature>
<dbReference type="Ensembl" id="ENSUMAT00000038049.1">
    <property type="protein sequence ID" value="ENSUMAP00000032183.1"/>
    <property type="gene ID" value="ENSUMAG00000023200.1"/>
</dbReference>
<evidence type="ECO:0000256" key="1">
    <source>
        <dbReference type="ARBA" id="ARBA00004167"/>
    </source>
</evidence>
<accession>A0A452VEU1</accession>
<evidence type="ECO:0000256" key="2">
    <source>
        <dbReference type="ARBA" id="ARBA00006760"/>
    </source>
</evidence>
<dbReference type="InterPro" id="IPR029379">
    <property type="entry name" value="FAM163"/>
</dbReference>
<evidence type="ECO:0000256" key="7">
    <source>
        <dbReference type="SAM" id="Phobius"/>
    </source>
</evidence>
<dbReference type="InterPro" id="IPR040280">
    <property type="entry name" value="FAM163B"/>
</dbReference>
<evidence type="ECO:0000256" key="5">
    <source>
        <dbReference type="ARBA" id="ARBA00023136"/>
    </source>
</evidence>
<proteinExistence type="inferred from homology"/>
<evidence type="ECO:0000256" key="6">
    <source>
        <dbReference type="SAM" id="MobiDB-lite"/>
    </source>
</evidence>
<name>A0A452VEU1_URSMA</name>
<dbReference type="PANTHER" id="PTHR31396">
    <property type="entry name" value="PROTEIN FAM163B MEMBER"/>
    <property type="match status" value="1"/>
</dbReference>
<dbReference type="GO" id="GO:0016020">
    <property type="term" value="C:membrane"/>
    <property type="evidence" value="ECO:0007669"/>
    <property type="project" value="UniProtKB-SubCell"/>
</dbReference>
<evidence type="ECO:0000256" key="3">
    <source>
        <dbReference type="ARBA" id="ARBA00022692"/>
    </source>
</evidence>
<keyword evidence="3 7" id="KW-0812">Transmembrane</keyword>
<comment type="similarity">
    <text evidence="2">Belongs to the FAM163 family.</text>
</comment>
<dbReference type="GeneTree" id="ENSGT00940000159387"/>
<evidence type="ECO:0000256" key="4">
    <source>
        <dbReference type="ARBA" id="ARBA00022989"/>
    </source>
</evidence>
<keyword evidence="4 7" id="KW-1133">Transmembrane helix</keyword>